<feature type="non-terminal residue" evidence="2">
    <location>
        <position position="1"/>
    </location>
</feature>
<reference evidence="2 3" key="1">
    <citation type="journal article" date="2018" name="Sci. Rep.">
        <title>Comparative analysis of the Pocillopora damicornis genome highlights role of immune system in coral evolution.</title>
        <authorList>
            <person name="Cunning R."/>
            <person name="Bay R.A."/>
            <person name="Gillette P."/>
            <person name="Baker A.C."/>
            <person name="Traylor-Knowles N."/>
        </authorList>
    </citation>
    <scope>NUCLEOTIDE SEQUENCE [LARGE SCALE GENOMIC DNA]</scope>
    <source>
        <strain evidence="2">RSMAS</strain>
        <tissue evidence="2">Whole animal</tissue>
    </source>
</reference>
<dbReference type="OrthoDB" id="6004220at2759"/>
<dbReference type="STRING" id="46731.A0A3M6UGW2"/>
<accession>A0A3M6UGW2</accession>
<protein>
    <submittedName>
        <fullName evidence="2">Uncharacterized protein</fullName>
    </submittedName>
</protein>
<proteinExistence type="predicted"/>
<feature type="region of interest" description="Disordered" evidence="1">
    <location>
        <begin position="139"/>
        <end position="205"/>
    </location>
</feature>
<comment type="caution">
    <text evidence="2">The sequence shown here is derived from an EMBL/GenBank/DDBJ whole genome shotgun (WGS) entry which is preliminary data.</text>
</comment>
<feature type="compositionally biased region" description="Polar residues" evidence="1">
    <location>
        <begin position="162"/>
        <end position="182"/>
    </location>
</feature>
<keyword evidence="3" id="KW-1185">Reference proteome</keyword>
<dbReference type="AlphaFoldDB" id="A0A3M6UGW2"/>
<feature type="region of interest" description="Disordered" evidence="1">
    <location>
        <begin position="1"/>
        <end position="33"/>
    </location>
</feature>
<name>A0A3M6UGW2_POCDA</name>
<sequence length="205" mass="23768">TPTPRPYPDYSKLPDFYRLPGTKTPTSGRKPDYYQPRAQIKQMFQEGKLKAGDKKAIKQLVAYFIVHLTDIEKRKDKQRTESNRNTMILTEKISITVGKLELYINHHNIAFQVKKYEKVRVVKAVRFWPFIVQDSLNNIKPASDSTSESDSDSDRVERFVESRSNYSELNDSGDQAADSQQKQEAEETIPESSTSRYGWKRTRVL</sequence>
<gene>
    <name evidence="2" type="ORF">pdam_00021620</name>
</gene>
<dbReference type="Proteomes" id="UP000275408">
    <property type="component" value="Unassembled WGS sequence"/>
</dbReference>
<feature type="compositionally biased region" description="Basic and acidic residues" evidence="1">
    <location>
        <begin position="152"/>
        <end position="161"/>
    </location>
</feature>
<organism evidence="2 3">
    <name type="scientific">Pocillopora damicornis</name>
    <name type="common">Cauliflower coral</name>
    <name type="synonym">Millepora damicornis</name>
    <dbReference type="NCBI Taxonomy" id="46731"/>
    <lineage>
        <taxon>Eukaryota</taxon>
        <taxon>Metazoa</taxon>
        <taxon>Cnidaria</taxon>
        <taxon>Anthozoa</taxon>
        <taxon>Hexacorallia</taxon>
        <taxon>Scleractinia</taxon>
        <taxon>Astrocoeniina</taxon>
        <taxon>Pocilloporidae</taxon>
        <taxon>Pocillopora</taxon>
    </lineage>
</organism>
<evidence type="ECO:0000256" key="1">
    <source>
        <dbReference type="SAM" id="MobiDB-lite"/>
    </source>
</evidence>
<evidence type="ECO:0000313" key="2">
    <source>
        <dbReference type="EMBL" id="RMX52895.1"/>
    </source>
</evidence>
<evidence type="ECO:0000313" key="3">
    <source>
        <dbReference type="Proteomes" id="UP000275408"/>
    </source>
</evidence>
<dbReference type="EMBL" id="RCHS01001557">
    <property type="protein sequence ID" value="RMX52895.1"/>
    <property type="molecule type" value="Genomic_DNA"/>
</dbReference>
<feature type="non-terminal residue" evidence="2">
    <location>
        <position position="205"/>
    </location>
</feature>